<keyword evidence="3" id="KW-1185">Reference proteome</keyword>
<evidence type="ECO:0000313" key="3">
    <source>
        <dbReference type="Proteomes" id="UP001596065"/>
    </source>
</evidence>
<keyword evidence="1" id="KW-0175">Coiled coil</keyword>
<evidence type="ECO:0000256" key="1">
    <source>
        <dbReference type="SAM" id="Coils"/>
    </source>
</evidence>
<reference evidence="3" key="1">
    <citation type="journal article" date="2019" name="Int. J. Syst. Evol. Microbiol.">
        <title>The Global Catalogue of Microorganisms (GCM) 10K type strain sequencing project: providing services to taxonomists for standard genome sequencing and annotation.</title>
        <authorList>
            <consortium name="The Broad Institute Genomics Platform"/>
            <consortium name="The Broad Institute Genome Sequencing Center for Infectious Disease"/>
            <person name="Wu L."/>
            <person name="Ma J."/>
        </authorList>
    </citation>
    <scope>NUCLEOTIDE SEQUENCE [LARGE SCALE GENOMIC DNA]</scope>
    <source>
        <strain evidence="3">KCTC 5701</strain>
    </source>
</reference>
<sequence>MDEDSRSFDEQALWAALALELLAKAALARVSPLLVAEPNEEGTNLLIASGLVKGDARKFTSVRAKTLMARCHKAFKPFDQAEAMKIINGRNEYLHSSGAGFMAIPPHAWWPRYWAQAAILVTALDRDIDELVGGDREHLVTRYLEQNAKNLEQRTEALIERAKQRRQQRLERTLPERVAAEWKTGPQLAAQLEYSQVEECPACGSEGLLEGGEVIDSQVHYPTVGGYGTDEEPDYSYTDDVSVTLTIGAEYFSCPGCQLVLGNYELLRQAGIETAFDAEGDPDDYFGQEPEYGND</sequence>
<organism evidence="2 3">
    <name type="scientific">Streptomyces nogalater</name>
    <dbReference type="NCBI Taxonomy" id="38314"/>
    <lineage>
        <taxon>Bacteria</taxon>
        <taxon>Bacillati</taxon>
        <taxon>Actinomycetota</taxon>
        <taxon>Actinomycetes</taxon>
        <taxon>Kitasatosporales</taxon>
        <taxon>Streptomycetaceae</taxon>
        <taxon>Streptomyces</taxon>
    </lineage>
</organism>
<accession>A0ABW0WQZ5</accession>
<evidence type="ECO:0000313" key="2">
    <source>
        <dbReference type="EMBL" id="MFC5660666.1"/>
    </source>
</evidence>
<protein>
    <submittedName>
        <fullName evidence="2">Uncharacterized protein</fullName>
    </submittedName>
</protein>
<name>A0ABW0WQZ5_STRNO</name>
<dbReference type="RefSeq" id="WP_344351483.1">
    <property type="nucleotide sequence ID" value="NZ_BAAASM010000047.1"/>
</dbReference>
<gene>
    <name evidence="2" type="ORF">ACFP3J_35050</name>
</gene>
<comment type="caution">
    <text evidence="2">The sequence shown here is derived from an EMBL/GenBank/DDBJ whole genome shotgun (WGS) entry which is preliminary data.</text>
</comment>
<dbReference type="EMBL" id="JBHSOE010000108">
    <property type="protein sequence ID" value="MFC5660666.1"/>
    <property type="molecule type" value="Genomic_DNA"/>
</dbReference>
<dbReference type="Proteomes" id="UP001596065">
    <property type="component" value="Unassembled WGS sequence"/>
</dbReference>
<feature type="coiled-coil region" evidence="1">
    <location>
        <begin position="141"/>
        <end position="168"/>
    </location>
</feature>
<proteinExistence type="predicted"/>